<dbReference type="InterPro" id="IPR001444">
    <property type="entry name" value="Flag_bb_rod_N"/>
</dbReference>
<evidence type="ECO:0000256" key="6">
    <source>
        <dbReference type="ARBA" id="ARBA00023143"/>
    </source>
</evidence>
<name>A0A8J8GHB1_9BACI</name>
<evidence type="ECO:0000313" key="12">
    <source>
        <dbReference type="EMBL" id="NSL51781.1"/>
    </source>
</evidence>
<dbReference type="RefSeq" id="WP_173730985.1">
    <property type="nucleotide sequence ID" value="NZ_JABTTE010000009.1"/>
</dbReference>
<dbReference type="InterPro" id="IPR010930">
    <property type="entry name" value="Flg_bb/hook_C_dom"/>
</dbReference>
<evidence type="ECO:0000259" key="10">
    <source>
        <dbReference type="Pfam" id="PF06429"/>
    </source>
</evidence>
<organism evidence="12 13">
    <name type="scientific">Calidifontibacillus erzurumensis</name>
    <dbReference type="NCBI Taxonomy" id="2741433"/>
    <lineage>
        <taxon>Bacteria</taxon>
        <taxon>Bacillati</taxon>
        <taxon>Bacillota</taxon>
        <taxon>Bacilli</taxon>
        <taxon>Bacillales</taxon>
        <taxon>Bacillaceae</taxon>
        <taxon>Calidifontibacillus/Schinkia group</taxon>
        <taxon>Calidifontibacillus</taxon>
    </lineage>
</organism>
<dbReference type="PRINTS" id="PR01005">
    <property type="entry name" value="FLGHOOKAP1"/>
</dbReference>
<proteinExistence type="inferred from homology"/>
<accession>A0A8J8GHB1</accession>
<evidence type="ECO:0000259" key="11">
    <source>
        <dbReference type="Pfam" id="PF22638"/>
    </source>
</evidence>
<dbReference type="InterPro" id="IPR002371">
    <property type="entry name" value="FlgK"/>
</dbReference>
<evidence type="ECO:0000256" key="7">
    <source>
        <dbReference type="RuleBase" id="RU362065"/>
    </source>
</evidence>
<dbReference type="GO" id="GO:0005198">
    <property type="term" value="F:structural molecule activity"/>
    <property type="evidence" value="ECO:0007669"/>
    <property type="project" value="UniProtKB-UniRule"/>
</dbReference>
<keyword evidence="12" id="KW-0282">Flagellum</keyword>
<keyword evidence="5 7" id="KW-0964">Secreted</keyword>
<dbReference type="Proteomes" id="UP000625804">
    <property type="component" value="Unassembled WGS sequence"/>
</dbReference>
<evidence type="ECO:0000256" key="8">
    <source>
        <dbReference type="SAM" id="Coils"/>
    </source>
</evidence>
<dbReference type="Pfam" id="PF00460">
    <property type="entry name" value="Flg_bb_rod"/>
    <property type="match status" value="1"/>
</dbReference>
<dbReference type="GO" id="GO:0005576">
    <property type="term" value="C:extracellular region"/>
    <property type="evidence" value="ECO:0007669"/>
    <property type="project" value="UniProtKB-SubCell"/>
</dbReference>
<evidence type="ECO:0000259" key="9">
    <source>
        <dbReference type="Pfam" id="PF00460"/>
    </source>
</evidence>
<comment type="similarity">
    <text evidence="3 7">Belongs to the flagella basal body rod proteins family.</text>
</comment>
<dbReference type="InterPro" id="IPR053927">
    <property type="entry name" value="FlgK_helical"/>
</dbReference>
<evidence type="ECO:0000256" key="2">
    <source>
        <dbReference type="ARBA" id="ARBA00004613"/>
    </source>
</evidence>
<dbReference type="PANTHER" id="PTHR30033">
    <property type="entry name" value="FLAGELLAR HOOK-ASSOCIATED PROTEIN 1"/>
    <property type="match status" value="1"/>
</dbReference>
<dbReference type="Pfam" id="PF06429">
    <property type="entry name" value="Flg_bbr_C"/>
    <property type="match status" value="1"/>
</dbReference>
<dbReference type="EMBL" id="JABTTE010000009">
    <property type="protein sequence ID" value="NSL51781.1"/>
    <property type="molecule type" value="Genomic_DNA"/>
</dbReference>
<keyword evidence="13" id="KW-1185">Reference proteome</keyword>
<comment type="caution">
    <text evidence="12">The sequence shown here is derived from an EMBL/GenBank/DDBJ whole genome shotgun (WGS) entry which is preliminary data.</text>
</comment>
<gene>
    <name evidence="7 12" type="primary">flgK</name>
    <name evidence="12" type="ORF">HR057_08370</name>
</gene>
<feature type="domain" description="Flagellar hook-associated protein FlgK helical" evidence="11">
    <location>
        <begin position="103"/>
        <end position="373"/>
    </location>
</feature>
<dbReference type="GO" id="GO:0009424">
    <property type="term" value="C:bacterial-type flagellum hook"/>
    <property type="evidence" value="ECO:0007669"/>
    <property type="project" value="UniProtKB-UniRule"/>
</dbReference>
<feature type="domain" description="Flagellar basal body rod protein N-terminal" evidence="9">
    <location>
        <begin position="9"/>
        <end position="39"/>
    </location>
</feature>
<reference evidence="12" key="1">
    <citation type="submission" date="2020-06" db="EMBL/GenBank/DDBJ databases">
        <title>A novel thermopfilic bacterium from Erzurum, Turkey.</title>
        <authorList>
            <person name="Adiguzel A."/>
            <person name="Ay H."/>
            <person name="Baltaci M.O."/>
        </authorList>
    </citation>
    <scope>NUCLEOTIDE SEQUENCE</scope>
    <source>
        <strain evidence="12">P2</strain>
    </source>
</reference>
<dbReference type="Pfam" id="PF22638">
    <property type="entry name" value="FlgK_D1"/>
    <property type="match status" value="1"/>
</dbReference>
<keyword evidence="12" id="KW-0969">Cilium</keyword>
<keyword evidence="6 7" id="KW-0975">Bacterial flagellum</keyword>
<comment type="subcellular location">
    <subcellularLocation>
        <location evidence="1 7">Bacterial flagellum</location>
    </subcellularLocation>
    <subcellularLocation>
        <location evidence="2 7">Secreted</location>
    </subcellularLocation>
</comment>
<evidence type="ECO:0000313" key="13">
    <source>
        <dbReference type="Proteomes" id="UP000625804"/>
    </source>
</evidence>
<dbReference type="SUPFAM" id="SSF64518">
    <property type="entry name" value="Phase 1 flagellin"/>
    <property type="match status" value="1"/>
</dbReference>
<dbReference type="AlphaFoldDB" id="A0A8J8GHB1"/>
<evidence type="ECO:0000256" key="4">
    <source>
        <dbReference type="ARBA" id="ARBA00016244"/>
    </source>
</evidence>
<evidence type="ECO:0000256" key="3">
    <source>
        <dbReference type="ARBA" id="ARBA00009677"/>
    </source>
</evidence>
<dbReference type="GO" id="GO:0044780">
    <property type="term" value="P:bacterial-type flagellum assembly"/>
    <property type="evidence" value="ECO:0007669"/>
    <property type="project" value="InterPro"/>
</dbReference>
<dbReference type="NCBIfam" id="TIGR02492">
    <property type="entry name" value="flgK_ends"/>
    <property type="match status" value="1"/>
</dbReference>
<evidence type="ECO:0000256" key="5">
    <source>
        <dbReference type="ARBA" id="ARBA00022525"/>
    </source>
</evidence>
<protein>
    <recommendedName>
        <fullName evidence="4 7">Flagellar hook-associated protein 1</fullName>
        <shortName evidence="7">HAP1</shortName>
    </recommendedName>
</protein>
<keyword evidence="12" id="KW-0966">Cell projection</keyword>
<evidence type="ECO:0000256" key="1">
    <source>
        <dbReference type="ARBA" id="ARBA00004365"/>
    </source>
</evidence>
<dbReference type="PANTHER" id="PTHR30033:SF1">
    <property type="entry name" value="FLAGELLAR HOOK-ASSOCIATED PROTEIN 1"/>
    <property type="match status" value="1"/>
</dbReference>
<feature type="coiled-coil region" evidence="8">
    <location>
        <begin position="167"/>
        <end position="194"/>
    </location>
</feature>
<feature type="domain" description="Flagellar basal-body/hook protein C-terminal" evidence="10">
    <location>
        <begin position="492"/>
        <end position="528"/>
    </location>
</feature>
<keyword evidence="8" id="KW-0175">Coiled coil</keyword>
<sequence>MSVSTFHGLEVARRGMMSQQAALYTTGHNIANANTPGYTRQRVNFEQTEPYPAPARNRPQMPGQLGTGVTAGEIQRIRDSFVDAQFRSENSKFGYWQAKADMLRQMEDIMNEPSDTGLAKSMDEFWNSLQDLAVQPQNDGARRVVRQRGIALANTFNYIYNSLKAVQSDYRNEIDITEKRINSLLRQINQVNKQIGAIEPHGYLPNDLYDERDRLVDELSTYINIKIVPKSSGGLASPNAEGLYDIYLATPEGDILNDGTNQYQLIDSSTHTAFGIYIEYNGTNLDSPVEQIHFYELKQTEEGFENTVDKYQSLSFSNFNTNGSLKGYIEGYGYIEGADVKGLYNKMLADLDEMAITFAEEFNKVHREGWSLHEIRTNTYDPNGYDFFDFGNPPSASNISVHQKILEDVSYIAAASNPTSGTANAGDGSNALNLANVKDAILNYGGSQTNVHTFYQGMIGSMGDMASEANRMSNTAAVLKESVDHRRMSIGNVSLDEEMTNMVKFQHAYNASARMITMIDEMLDKVINGMGVSGR</sequence>